<dbReference type="EMBL" id="PKGO01000003">
    <property type="protein sequence ID" value="PKY70663.1"/>
    <property type="molecule type" value="Genomic_DNA"/>
</dbReference>
<gene>
    <name evidence="3" type="ORF">CYJ40_03590</name>
</gene>
<keyword evidence="2" id="KW-0732">Signal</keyword>
<dbReference type="RefSeq" id="WP_101672070.1">
    <property type="nucleotide sequence ID" value="NZ_PKGO01000003.1"/>
</dbReference>
<evidence type="ECO:0000313" key="4">
    <source>
        <dbReference type="Proteomes" id="UP000242755"/>
    </source>
</evidence>
<dbReference type="Proteomes" id="UP000242755">
    <property type="component" value="Unassembled WGS sequence"/>
</dbReference>
<dbReference type="AlphaFoldDB" id="A0A2I1IHR1"/>
<accession>A0A2I1IHR1</accession>
<feature type="signal peptide" evidence="2">
    <location>
        <begin position="1"/>
        <end position="29"/>
    </location>
</feature>
<comment type="caution">
    <text evidence="3">The sequence shown here is derived from an EMBL/GenBank/DDBJ whole genome shotgun (WGS) entry which is preliminary data.</text>
</comment>
<evidence type="ECO:0000313" key="3">
    <source>
        <dbReference type="EMBL" id="PKY70663.1"/>
    </source>
</evidence>
<organism evidence="3 4">
    <name type="scientific">Brevibacterium ravenspurgense</name>
    <dbReference type="NCBI Taxonomy" id="479117"/>
    <lineage>
        <taxon>Bacteria</taxon>
        <taxon>Bacillati</taxon>
        <taxon>Actinomycetota</taxon>
        <taxon>Actinomycetes</taxon>
        <taxon>Micrococcales</taxon>
        <taxon>Brevibacteriaceae</taxon>
        <taxon>Brevibacterium</taxon>
    </lineage>
</organism>
<protein>
    <recommendedName>
        <fullName evidence="5">Secreted protein</fullName>
    </recommendedName>
</protein>
<feature type="chain" id="PRO_5014193453" description="Secreted protein" evidence="2">
    <location>
        <begin position="30"/>
        <end position="198"/>
    </location>
</feature>
<reference evidence="3 4" key="1">
    <citation type="submission" date="2017-12" db="EMBL/GenBank/DDBJ databases">
        <title>Phylogenetic diversity of female urinary microbiome.</title>
        <authorList>
            <person name="Thomas-White K."/>
            <person name="Wolfe A.J."/>
        </authorList>
    </citation>
    <scope>NUCLEOTIDE SEQUENCE [LARGE SCALE GENOMIC DNA]</scope>
    <source>
        <strain evidence="3 4">UMB0426</strain>
    </source>
</reference>
<evidence type="ECO:0008006" key="5">
    <source>
        <dbReference type="Google" id="ProtNLM"/>
    </source>
</evidence>
<proteinExistence type="predicted"/>
<name>A0A2I1IHR1_9MICO</name>
<sequence length="198" mass="20302">MLKRRTATAVAISAISAASIFGWGSAANAAPQVNQVSASDEVGLTHGELYQALADSPLEKKDEYLNGEAVTTFTAENGVSISLPKPSDKGGINSGSGHSPSGGPVVNPKLKGKFNDKGEPVIYLSQKDQRRIAKVGKISAVGIFAILGPVGKAAKFVSAALGAVTADFISNHGRCKNGKSLRITGTPGGDAIKEIKCV</sequence>
<evidence type="ECO:0000256" key="1">
    <source>
        <dbReference type="SAM" id="MobiDB-lite"/>
    </source>
</evidence>
<evidence type="ECO:0000256" key="2">
    <source>
        <dbReference type="SAM" id="SignalP"/>
    </source>
</evidence>
<feature type="region of interest" description="Disordered" evidence="1">
    <location>
        <begin position="81"/>
        <end position="110"/>
    </location>
</feature>